<accession>A0A6I3KBC8</accession>
<dbReference type="EMBL" id="WMBQ01000001">
    <property type="protein sequence ID" value="MTD92735.1"/>
    <property type="molecule type" value="Genomic_DNA"/>
</dbReference>
<dbReference type="AlphaFoldDB" id="A0A6I3KBC8"/>
<reference evidence="1 2" key="1">
    <citation type="submission" date="2019-11" db="EMBL/GenBank/DDBJ databases">
        <title>Identification of a novel strain.</title>
        <authorList>
            <person name="Xu Q."/>
            <person name="Wang G."/>
        </authorList>
    </citation>
    <scope>NUCLEOTIDE SEQUENCE [LARGE SCALE GENOMIC DNA]</scope>
    <source>
        <strain evidence="2">xq</strain>
    </source>
</reference>
<sequence>MFLSTVIAVDGAALSAEPRAPEQAIQVDFNIPSQPLMSALEAFSASSGYQILMGDRAFALQRSAPLKGSFTPREALMRMVATTRAKVRFTASSSAILLQDDSSAYDGPVDTSAADEKSRFEAALQGDVLRALCRDAGLRRAVYRAAIDLWIHGSGGVERAELLASTGSPYLDSRILKVLRSLASAVPPRGLRRPTTLLIAPNLSRPDEVCAAAPPMPTKLRQTAGR</sequence>
<comment type="caution">
    <text evidence="1">The sequence shown here is derived from an EMBL/GenBank/DDBJ whole genome shotgun (WGS) entry which is preliminary data.</text>
</comment>
<gene>
    <name evidence="1" type="ORF">GIW81_00105</name>
</gene>
<name>A0A6I3KBC8_9HYPH</name>
<proteinExistence type="predicted"/>
<evidence type="ECO:0000313" key="1">
    <source>
        <dbReference type="EMBL" id="MTD92735.1"/>
    </source>
</evidence>
<dbReference type="Proteomes" id="UP000440694">
    <property type="component" value="Unassembled WGS sequence"/>
</dbReference>
<keyword evidence="2" id="KW-1185">Reference proteome</keyword>
<dbReference type="SUPFAM" id="SSF74653">
    <property type="entry name" value="TolA/TonB C-terminal domain"/>
    <property type="match status" value="1"/>
</dbReference>
<evidence type="ECO:0000313" key="2">
    <source>
        <dbReference type="Proteomes" id="UP000440694"/>
    </source>
</evidence>
<dbReference type="Gene3D" id="3.55.50.30">
    <property type="match status" value="1"/>
</dbReference>
<organism evidence="1 2">
    <name type="scientific">Hyphomicrobium album</name>
    <dbReference type="NCBI Taxonomy" id="2665159"/>
    <lineage>
        <taxon>Bacteria</taxon>
        <taxon>Pseudomonadati</taxon>
        <taxon>Pseudomonadota</taxon>
        <taxon>Alphaproteobacteria</taxon>
        <taxon>Hyphomicrobiales</taxon>
        <taxon>Hyphomicrobiaceae</taxon>
        <taxon>Hyphomicrobium</taxon>
    </lineage>
</organism>
<protein>
    <recommendedName>
        <fullName evidence="3">Secretin/TonB short N-terminal domain-containing protein</fullName>
    </recommendedName>
</protein>
<evidence type="ECO:0008006" key="3">
    <source>
        <dbReference type="Google" id="ProtNLM"/>
    </source>
</evidence>
<dbReference type="RefSeq" id="WP_154737329.1">
    <property type="nucleotide sequence ID" value="NZ_WMBQ01000001.1"/>
</dbReference>